<proteinExistence type="predicted"/>
<dbReference type="InterPro" id="IPR006073">
    <property type="entry name" value="GTP-bd"/>
</dbReference>
<dbReference type="CDD" id="cd00882">
    <property type="entry name" value="Ras_like_GTPase"/>
    <property type="match status" value="1"/>
</dbReference>
<keyword evidence="1" id="KW-0175">Coiled coil</keyword>
<evidence type="ECO:0000313" key="3">
    <source>
        <dbReference type="EMBL" id="TVY85414.1"/>
    </source>
</evidence>
<keyword evidence="4" id="KW-1185">Reference proteome</keyword>
<dbReference type="Gene3D" id="3.40.50.300">
    <property type="entry name" value="P-loop containing nucleotide triphosphate hydrolases"/>
    <property type="match status" value="1"/>
</dbReference>
<dbReference type="SUPFAM" id="SSF52540">
    <property type="entry name" value="P-loop containing nucleoside triphosphate hydrolases"/>
    <property type="match status" value="1"/>
</dbReference>
<reference evidence="3 4" key="1">
    <citation type="submission" date="2018-05" db="EMBL/GenBank/DDBJ databases">
        <title>Genome sequencing and assembly of the regulated plant pathogen Lachnellula willkommii and related sister species for the development of diagnostic species identification markers.</title>
        <authorList>
            <person name="Giroux E."/>
            <person name="Bilodeau G."/>
        </authorList>
    </citation>
    <scope>NUCLEOTIDE SEQUENCE [LARGE SCALE GENOMIC DNA]</scope>
    <source>
        <strain evidence="3 4">CBS 268.59</strain>
    </source>
</reference>
<gene>
    <name evidence="3" type="ORF">LSUE1_G000043</name>
</gene>
<dbReference type="AlphaFoldDB" id="A0A8T9CNN0"/>
<protein>
    <recommendedName>
        <fullName evidence="2">G domain-containing protein</fullName>
    </recommendedName>
</protein>
<dbReference type="EMBL" id="QGMK01000009">
    <property type="protein sequence ID" value="TVY85414.1"/>
    <property type="molecule type" value="Genomic_DNA"/>
</dbReference>
<dbReference type="InterPro" id="IPR027417">
    <property type="entry name" value="P-loop_NTPase"/>
</dbReference>
<feature type="coiled-coil region" evidence="1">
    <location>
        <begin position="299"/>
        <end position="347"/>
    </location>
</feature>
<dbReference type="GO" id="GO:0005525">
    <property type="term" value="F:GTP binding"/>
    <property type="evidence" value="ECO:0007669"/>
    <property type="project" value="InterPro"/>
</dbReference>
<sequence length="395" mass="44246">MSSALGKTFGPEDLFVSVMGLTGSGKSSFISQLTKESIAIGHNLQSCTKVPAIYTIKCFGKVVHLIDTPGFDDSNRPDFEVLTELTTWLNIAYNLEVRLSGVIYLHRITDPKMGGAASLNLRTFYKLIGEDKMNSVILATTHWDTAKDDSLALQKLYDREKDLKQNYWAPLLQGGAISRRHDNTVKSAMEMLWEILAKNDTFVLKVQTEMNVGNLRLGETSAAKEINHELIAQQEKFRKEMLDIQKEQEKAFKKKDETYQKDLEREKKWYQKQLDESVNAQKRLQQSAQEQMETKLGEIKTLSDALQEIKSKQKSENEKSTTLREDIEALQKSNEEYKAALDQALAKMPPASTPPAASVTTPNGFSVSGNEDVVLMTMGVAAVASVAPYVFCTVM</sequence>
<accession>A0A8T9CNN0</accession>
<organism evidence="3 4">
    <name type="scientific">Lachnellula suecica</name>
    <dbReference type="NCBI Taxonomy" id="602035"/>
    <lineage>
        <taxon>Eukaryota</taxon>
        <taxon>Fungi</taxon>
        <taxon>Dikarya</taxon>
        <taxon>Ascomycota</taxon>
        <taxon>Pezizomycotina</taxon>
        <taxon>Leotiomycetes</taxon>
        <taxon>Helotiales</taxon>
        <taxon>Lachnaceae</taxon>
        <taxon>Lachnellula</taxon>
    </lineage>
</organism>
<dbReference type="OrthoDB" id="8954335at2759"/>
<feature type="domain" description="G" evidence="2">
    <location>
        <begin position="16"/>
        <end position="72"/>
    </location>
</feature>
<name>A0A8T9CNN0_9HELO</name>
<evidence type="ECO:0000313" key="4">
    <source>
        <dbReference type="Proteomes" id="UP000469558"/>
    </source>
</evidence>
<evidence type="ECO:0000259" key="2">
    <source>
        <dbReference type="Pfam" id="PF01926"/>
    </source>
</evidence>
<dbReference type="Proteomes" id="UP000469558">
    <property type="component" value="Unassembled WGS sequence"/>
</dbReference>
<dbReference type="Pfam" id="PF01926">
    <property type="entry name" value="MMR_HSR1"/>
    <property type="match status" value="1"/>
</dbReference>
<comment type="caution">
    <text evidence="3">The sequence shown here is derived from an EMBL/GenBank/DDBJ whole genome shotgun (WGS) entry which is preliminary data.</text>
</comment>
<evidence type="ECO:0000256" key="1">
    <source>
        <dbReference type="SAM" id="Coils"/>
    </source>
</evidence>